<reference evidence="2" key="1">
    <citation type="submission" date="2023-03" db="EMBL/GenBank/DDBJ databases">
        <title>Massive genome expansion in bonnet fungi (Mycena s.s.) driven by repeated elements and novel gene families across ecological guilds.</title>
        <authorList>
            <consortium name="Lawrence Berkeley National Laboratory"/>
            <person name="Harder C.B."/>
            <person name="Miyauchi S."/>
            <person name="Viragh M."/>
            <person name="Kuo A."/>
            <person name="Thoen E."/>
            <person name="Andreopoulos B."/>
            <person name="Lu D."/>
            <person name="Skrede I."/>
            <person name="Drula E."/>
            <person name="Henrissat B."/>
            <person name="Morin E."/>
            <person name="Kohler A."/>
            <person name="Barry K."/>
            <person name="LaButti K."/>
            <person name="Morin E."/>
            <person name="Salamov A."/>
            <person name="Lipzen A."/>
            <person name="Mereny Z."/>
            <person name="Hegedus B."/>
            <person name="Baldrian P."/>
            <person name="Stursova M."/>
            <person name="Weitz H."/>
            <person name="Taylor A."/>
            <person name="Grigoriev I.V."/>
            <person name="Nagy L.G."/>
            <person name="Martin F."/>
            <person name="Kauserud H."/>
        </authorList>
    </citation>
    <scope>NUCLEOTIDE SEQUENCE</scope>
    <source>
        <strain evidence="2">CBHHK188m</strain>
    </source>
</reference>
<protein>
    <submittedName>
        <fullName evidence="2">Uncharacterized protein</fullName>
    </submittedName>
</protein>
<dbReference type="EMBL" id="JARJLG010000022">
    <property type="protein sequence ID" value="KAJ7771026.1"/>
    <property type="molecule type" value="Genomic_DNA"/>
</dbReference>
<feature type="region of interest" description="Disordered" evidence="1">
    <location>
        <begin position="612"/>
        <end position="632"/>
    </location>
</feature>
<evidence type="ECO:0000313" key="3">
    <source>
        <dbReference type="Proteomes" id="UP001215280"/>
    </source>
</evidence>
<feature type="compositionally biased region" description="Polar residues" evidence="1">
    <location>
        <begin position="612"/>
        <end position="624"/>
    </location>
</feature>
<dbReference type="GO" id="GO:0003676">
    <property type="term" value="F:nucleic acid binding"/>
    <property type="evidence" value="ECO:0007669"/>
    <property type="project" value="InterPro"/>
</dbReference>
<evidence type="ECO:0000256" key="1">
    <source>
        <dbReference type="SAM" id="MobiDB-lite"/>
    </source>
</evidence>
<dbReference type="Gene3D" id="3.30.70.330">
    <property type="match status" value="1"/>
</dbReference>
<dbReference type="InterPro" id="IPR035979">
    <property type="entry name" value="RBD_domain_sf"/>
</dbReference>
<feature type="region of interest" description="Disordered" evidence="1">
    <location>
        <begin position="422"/>
        <end position="501"/>
    </location>
</feature>
<dbReference type="AlphaFoldDB" id="A0AAD7JSW2"/>
<feature type="compositionally biased region" description="Gly residues" evidence="1">
    <location>
        <begin position="449"/>
        <end position="462"/>
    </location>
</feature>
<dbReference type="SUPFAM" id="SSF54928">
    <property type="entry name" value="RNA-binding domain, RBD"/>
    <property type="match status" value="1"/>
</dbReference>
<dbReference type="Proteomes" id="UP001215280">
    <property type="component" value="Unassembled WGS sequence"/>
</dbReference>
<evidence type="ECO:0000313" key="2">
    <source>
        <dbReference type="EMBL" id="KAJ7771026.1"/>
    </source>
</evidence>
<dbReference type="InterPro" id="IPR012677">
    <property type="entry name" value="Nucleotide-bd_a/b_plait_sf"/>
</dbReference>
<gene>
    <name evidence="2" type="ORF">DFH07DRAFT_1057785</name>
</gene>
<feature type="region of interest" description="Disordered" evidence="1">
    <location>
        <begin position="130"/>
        <end position="161"/>
    </location>
</feature>
<proteinExistence type="predicted"/>
<comment type="caution">
    <text evidence="2">The sequence shown here is derived from an EMBL/GenBank/DDBJ whole genome shotgun (WGS) entry which is preliminary data.</text>
</comment>
<feature type="compositionally biased region" description="Basic and acidic residues" evidence="1">
    <location>
        <begin position="463"/>
        <end position="474"/>
    </location>
</feature>
<organism evidence="2 3">
    <name type="scientific">Mycena maculata</name>
    <dbReference type="NCBI Taxonomy" id="230809"/>
    <lineage>
        <taxon>Eukaryota</taxon>
        <taxon>Fungi</taxon>
        <taxon>Dikarya</taxon>
        <taxon>Basidiomycota</taxon>
        <taxon>Agaricomycotina</taxon>
        <taxon>Agaricomycetes</taxon>
        <taxon>Agaricomycetidae</taxon>
        <taxon>Agaricales</taxon>
        <taxon>Marasmiineae</taxon>
        <taxon>Mycenaceae</taxon>
        <taxon>Mycena</taxon>
    </lineage>
</organism>
<feature type="compositionally biased region" description="Basic and acidic residues" evidence="1">
    <location>
        <begin position="432"/>
        <end position="444"/>
    </location>
</feature>
<name>A0AAD7JSW2_9AGAR</name>
<accession>A0AAD7JSW2</accession>
<sequence>MSTKWPQWVKQKSTKIAETWDENPPSFPPALDINPTKTQVVAWLDYQKQIIAPLHAGDGWNDEDTERDVDDVGIDDGEADSVLSDLLQHEEDEEEEVKRILAWHPPTEESSNYRLRNMTRLMRSLQMSTVSLPLPKPSPPSSPRLARSDNAPSITPAKGRSHPTARKYLCAFLLANKFLCCAISREEDYLECAHLVSIKTSKEAHRRMEYAIGGRFDKNSRMQYILLKHDSHRDLDALNRVLIYIVEPHVLEAISTYLDWLDSKDGGSPSKQLRIVDYFARLRKAHPTLSDGHRYKFRYIATSDIPKPTRVVLESDEIFRPPFEGLPLGVTFSNPLFITLNAIQHVEQRFAVTWEDWCSRRDKDDWATWIQLQPMLCHLAKIPVGSETAVEEFAAFLTVAAHLRRRMEKNFRWELEKAQHPVFGSLDTQGSGDDRSAHDGDGSRRRGGRGGGGNANSGSLGGRDGKARSVDGGRSHGLKAAGRAVLGRIRNSEGPDGSRTPANALAAEWRENNKSRTRKWTLSIFKPSNALAAYERLDKKSFQGRLVHILAAVDRVTKFEVEKGGGRKKNVKREKNAQRKAAAGTEFNWSMLYMNSDAVASSIVDRMRNLRFSTPRTTPPSNSHSLKRTSSKRPSRIWNRRAFFWTHFLPAVGHDYPERIRELFEPHGALTRVLVPPAGTAVVEFARADEAGVGFRAVAYRRLGNSVVYLEKGPLGMFGAGHLPMKPDPTRPDQLSMGYGKLVVATL</sequence>
<keyword evidence="3" id="KW-1185">Reference proteome</keyword>